<feature type="compositionally biased region" description="Basic residues" evidence="1">
    <location>
        <begin position="51"/>
        <end position="61"/>
    </location>
</feature>
<comment type="caution">
    <text evidence="2">The sequence shown here is derived from an EMBL/GenBank/DDBJ whole genome shotgun (WGS) entry which is preliminary data.</text>
</comment>
<dbReference type="EMBL" id="JAPCWZ010000003">
    <property type="protein sequence ID" value="KAK8872831.1"/>
    <property type="molecule type" value="Genomic_DNA"/>
</dbReference>
<organism evidence="2 3">
    <name type="scientific">Apiospora arundinis</name>
    <dbReference type="NCBI Taxonomy" id="335852"/>
    <lineage>
        <taxon>Eukaryota</taxon>
        <taxon>Fungi</taxon>
        <taxon>Dikarya</taxon>
        <taxon>Ascomycota</taxon>
        <taxon>Pezizomycotina</taxon>
        <taxon>Sordariomycetes</taxon>
        <taxon>Xylariomycetidae</taxon>
        <taxon>Amphisphaeriales</taxon>
        <taxon>Apiosporaceae</taxon>
        <taxon>Apiospora</taxon>
    </lineage>
</organism>
<evidence type="ECO:0000256" key="1">
    <source>
        <dbReference type="SAM" id="MobiDB-lite"/>
    </source>
</evidence>
<feature type="region of interest" description="Disordered" evidence="1">
    <location>
        <begin position="1"/>
        <end position="71"/>
    </location>
</feature>
<proteinExistence type="predicted"/>
<dbReference type="Proteomes" id="UP001390339">
    <property type="component" value="Unassembled WGS sequence"/>
</dbReference>
<feature type="compositionally biased region" description="Basic and acidic residues" evidence="1">
    <location>
        <begin position="29"/>
        <end position="38"/>
    </location>
</feature>
<accession>A0ABR2J5K3</accession>
<sequence>MSSGSSRPWGNGEPARNNDYTGLSPMDRWQVESARDQPYHAIAAAREPPRSSKKKAKKGSSGHKASAGSRT</sequence>
<reference evidence="2 3" key="1">
    <citation type="journal article" date="2024" name="IMA Fungus">
        <title>Apiospora arundinis, a panoply of carbohydrate-active enzymes and secondary metabolites.</title>
        <authorList>
            <person name="Sorensen T."/>
            <person name="Petersen C."/>
            <person name="Muurmann A.T."/>
            <person name="Christiansen J.V."/>
            <person name="Brundto M.L."/>
            <person name="Overgaard C.K."/>
            <person name="Boysen A.T."/>
            <person name="Wollenberg R.D."/>
            <person name="Larsen T.O."/>
            <person name="Sorensen J.L."/>
            <person name="Nielsen K.L."/>
            <person name="Sondergaard T.E."/>
        </authorList>
    </citation>
    <scope>NUCLEOTIDE SEQUENCE [LARGE SCALE GENOMIC DNA]</scope>
    <source>
        <strain evidence="2 3">AAU 773</strain>
    </source>
</reference>
<gene>
    <name evidence="2" type="ORF">PGQ11_003345</name>
</gene>
<protein>
    <submittedName>
        <fullName evidence="2">Uncharacterized protein</fullName>
    </submittedName>
</protein>
<feature type="compositionally biased region" description="Low complexity" evidence="1">
    <location>
        <begin position="62"/>
        <end position="71"/>
    </location>
</feature>
<evidence type="ECO:0000313" key="3">
    <source>
        <dbReference type="Proteomes" id="UP001390339"/>
    </source>
</evidence>
<name>A0ABR2J5K3_9PEZI</name>
<evidence type="ECO:0000313" key="2">
    <source>
        <dbReference type="EMBL" id="KAK8872831.1"/>
    </source>
</evidence>
<keyword evidence="3" id="KW-1185">Reference proteome</keyword>